<gene>
    <name evidence="2" type="ORF">B0H63DRAFT_540265</name>
</gene>
<dbReference type="Proteomes" id="UP001285441">
    <property type="component" value="Unassembled WGS sequence"/>
</dbReference>
<accession>A0AAE0U0K6</accession>
<evidence type="ECO:0000256" key="1">
    <source>
        <dbReference type="SAM" id="Phobius"/>
    </source>
</evidence>
<keyword evidence="3" id="KW-1185">Reference proteome</keyword>
<dbReference type="EMBL" id="JAULSW010000003">
    <property type="protein sequence ID" value="KAK3386421.1"/>
    <property type="molecule type" value="Genomic_DNA"/>
</dbReference>
<reference evidence="2" key="2">
    <citation type="submission" date="2023-06" db="EMBL/GenBank/DDBJ databases">
        <authorList>
            <consortium name="Lawrence Berkeley National Laboratory"/>
            <person name="Haridas S."/>
            <person name="Hensen N."/>
            <person name="Bonometti L."/>
            <person name="Westerberg I."/>
            <person name="Brannstrom I.O."/>
            <person name="Guillou S."/>
            <person name="Cros-Aarteil S."/>
            <person name="Calhoun S."/>
            <person name="Kuo A."/>
            <person name="Mondo S."/>
            <person name="Pangilinan J."/>
            <person name="Riley R."/>
            <person name="LaButti K."/>
            <person name="Andreopoulos B."/>
            <person name="Lipzen A."/>
            <person name="Chen C."/>
            <person name="Yanf M."/>
            <person name="Daum C."/>
            <person name="Ng V."/>
            <person name="Clum A."/>
            <person name="Steindorff A."/>
            <person name="Ohm R."/>
            <person name="Martin F."/>
            <person name="Silar P."/>
            <person name="Natvig D."/>
            <person name="Lalanne C."/>
            <person name="Gautier V."/>
            <person name="Ament-velasquez S.L."/>
            <person name="Kruys A."/>
            <person name="Hutchinson M.I."/>
            <person name="Powell A.J."/>
            <person name="Barry K."/>
            <person name="Miller A.N."/>
            <person name="Grigoriev I.V."/>
            <person name="Debuchy R."/>
            <person name="Gladieux P."/>
            <person name="Thoren M.H."/>
            <person name="Johannesson H."/>
        </authorList>
    </citation>
    <scope>NUCLEOTIDE SEQUENCE</scope>
    <source>
        <strain evidence="2">CBS 232.78</strain>
    </source>
</reference>
<dbReference type="Gene3D" id="1.20.58.340">
    <property type="entry name" value="Magnesium transport protein CorA, transmembrane region"/>
    <property type="match status" value="1"/>
</dbReference>
<feature type="transmembrane region" description="Helical" evidence="1">
    <location>
        <begin position="422"/>
        <end position="443"/>
    </location>
</feature>
<proteinExistence type="predicted"/>
<protein>
    <submittedName>
        <fullName evidence="2">Uncharacterized protein</fullName>
    </submittedName>
</protein>
<sequence length="487" mass="54922">MNCLRKEASRILNLNTIPTDTSLYSGYWPPILSFHEPKSSYITLQACLCNPSTFKVSEIDRSSEDLASFALDSGLGLAGAGGETPAYSLKLVNFQRDSKRTLHVDRSVFLDTFRRLSLDEYALYLYLTDTPGLHFLGSRSSHPSLSAAAENATSVLGFYVNCIDHTLIWSYNQATGATNAISIVRYRPDANTLMRSILTSRDDCVMFNPLFLGFVSCFQGFSTFWNTSELSDTVGEAELMTYTQNLQNFQTMELDHRSTELLVHLSNRCVRAGSVVTTTESKLQMLRLSRDIARRLEHESPLWDELKLIHESGPPGAVPGFEITGGTLQQQTTREIQHAVAFLQQQIEYRIANWEYIQKKSRETVNLIMGRIQRTDTVVNKRDSSSMNVIAMVTMAFLPSTFLATLFAVPALQESVTLKSNFYLYMVCAVPTTGVVFLLWGVWTERLSKADLNPSCIDTIHKHMGKHCIVLDVERLYLLLHVLLYRQ</sequence>
<name>A0AAE0U0K6_9PEZI</name>
<evidence type="ECO:0000313" key="3">
    <source>
        <dbReference type="Proteomes" id="UP001285441"/>
    </source>
</evidence>
<organism evidence="2 3">
    <name type="scientific">Podospora didyma</name>
    <dbReference type="NCBI Taxonomy" id="330526"/>
    <lineage>
        <taxon>Eukaryota</taxon>
        <taxon>Fungi</taxon>
        <taxon>Dikarya</taxon>
        <taxon>Ascomycota</taxon>
        <taxon>Pezizomycotina</taxon>
        <taxon>Sordariomycetes</taxon>
        <taxon>Sordariomycetidae</taxon>
        <taxon>Sordariales</taxon>
        <taxon>Podosporaceae</taxon>
        <taxon>Podospora</taxon>
    </lineage>
</organism>
<dbReference type="AlphaFoldDB" id="A0AAE0U0K6"/>
<reference evidence="2" key="1">
    <citation type="journal article" date="2023" name="Mol. Phylogenet. Evol.">
        <title>Genome-scale phylogeny and comparative genomics of the fungal order Sordariales.</title>
        <authorList>
            <person name="Hensen N."/>
            <person name="Bonometti L."/>
            <person name="Westerberg I."/>
            <person name="Brannstrom I.O."/>
            <person name="Guillou S."/>
            <person name="Cros-Aarteil S."/>
            <person name="Calhoun S."/>
            <person name="Haridas S."/>
            <person name="Kuo A."/>
            <person name="Mondo S."/>
            <person name="Pangilinan J."/>
            <person name="Riley R."/>
            <person name="LaButti K."/>
            <person name="Andreopoulos B."/>
            <person name="Lipzen A."/>
            <person name="Chen C."/>
            <person name="Yan M."/>
            <person name="Daum C."/>
            <person name="Ng V."/>
            <person name="Clum A."/>
            <person name="Steindorff A."/>
            <person name="Ohm R.A."/>
            <person name="Martin F."/>
            <person name="Silar P."/>
            <person name="Natvig D.O."/>
            <person name="Lalanne C."/>
            <person name="Gautier V."/>
            <person name="Ament-Velasquez S.L."/>
            <person name="Kruys A."/>
            <person name="Hutchinson M.I."/>
            <person name="Powell A.J."/>
            <person name="Barry K."/>
            <person name="Miller A.N."/>
            <person name="Grigoriev I.V."/>
            <person name="Debuchy R."/>
            <person name="Gladieux P."/>
            <person name="Hiltunen Thoren M."/>
            <person name="Johannesson H."/>
        </authorList>
    </citation>
    <scope>NUCLEOTIDE SEQUENCE</scope>
    <source>
        <strain evidence="2">CBS 232.78</strain>
    </source>
</reference>
<evidence type="ECO:0000313" key="2">
    <source>
        <dbReference type="EMBL" id="KAK3386421.1"/>
    </source>
</evidence>
<keyword evidence="1" id="KW-1133">Transmembrane helix</keyword>
<feature type="transmembrane region" description="Helical" evidence="1">
    <location>
        <begin position="389"/>
        <end position="410"/>
    </location>
</feature>
<keyword evidence="1" id="KW-0472">Membrane</keyword>
<comment type="caution">
    <text evidence="2">The sequence shown here is derived from an EMBL/GenBank/DDBJ whole genome shotgun (WGS) entry which is preliminary data.</text>
</comment>
<keyword evidence="1" id="KW-0812">Transmembrane</keyword>